<reference evidence="1 2" key="1">
    <citation type="submission" date="2010-12" db="EMBL/GenBank/DDBJ databases">
        <authorList>
            <person name="Muzny D."/>
            <person name="Qin X."/>
            <person name="Deng J."/>
            <person name="Jiang H."/>
            <person name="Liu Y."/>
            <person name="Qu J."/>
            <person name="Song X.-Z."/>
            <person name="Zhang L."/>
            <person name="Thornton R."/>
            <person name="Coyle M."/>
            <person name="Francisco L."/>
            <person name="Jackson L."/>
            <person name="Javaid M."/>
            <person name="Korchina V."/>
            <person name="Kovar C."/>
            <person name="Mata R."/>
            <person name="Mathew T."/>
            <person name="Ngo R."/>
            <person name="Nguyen L."/>
            <person name="Nguyen N."/>
            <person name="Okwuonu G."/>
            <person name="Ongeri F."/>
            <person name="Pham C."/>
            <person name="Simmons D."/>
            <person name="Wilczek-Boney K."/>
            <person name="Hale W."/>
            <person name="Jakkamsetti A."/>
            <person name="Pham P."/>
            <person name="Ruth R."/>
            <person name="San Lucas F."/>
            <person name="Warren J."/>
            <person name="Zhang J."/>
            <person name="Zhao Z."/>
            <person name="Zhou C."/>
            <person name="Zhu D."/>
            <person name="Lee S."/>
            <person name="Bess C."/>
            <person name="Blankenburg K."/>
            <person name="Forbes L."/>
            <person name="Fu Q."/>
            <person name="Gubbala S."/>
            <person name="Hirani K."/>
            <person name="Jayaseelan J.C."/>
            <person name="Lara F."/>
            <person name="Munidasa M."/>
            <person name="Palculict T."/>
            <person name="Patil S."/>
            <person name="Pu L.-L."/>
            <person name="Saada N."/>
            <person name="Tang L."/>
            <person name="Weissenberger G."/>
            <person name="Zhu Y."/>
            <person name="Hemphill L."/>
            <person name="Shang Y."/>
            <person name="Youmans B."/>
            <person name="Ayvaz T."/>
            <person name="Ross M."/>
            <person name="Santibanez J."/>
            <person name="Aqrawi P."/>
            <person name="Gross S."/>
            <person name="Joshi V."/>
            <person name="Fowler G."/>
            <person name="Nazareth L."/>
            <person name="Reid J."/>
            <person name="Worley K."/>
            <person name="Petrosino J."/>
            <person name="Highlander S."/>
            <person name="Gibbs R."/>
        </authorList>
    </citation>
    <scope>NUCLEOTIDE SEQUENCE [LARGE SCALE GENOMIC DNA]</scope>
    <source>
        <strain evidence="1 2">DSM 3986</strain>
    </source>
</reference>
<evidence type="ECO:0000313" key="1">
    <source>
        <dbReference type="EMBL" id="EFU75794.1"/>
    </source>
</evidence>
<name>E6LQN2_9FIRM</name>
<dbReference type="eggNOG" id="ENOG5033DCX">
    <property type="taxonomic scope" value="Bacteria"/>
</dbReference>
<protein>
    <submittedName>
        <fullName evidence="1">Uncharacterized protein</fullName>
    </submittedName>
</protein>
<sequence>MQAAKAKCTFFILRLSSYIVICFYDKISNKEEFMKKEMLYFIPAILLLSGCGKSVSISINTNKNESTISESNNINESKETEITRDNEQTGVEMFDATVYYKPKDGYEPPENVIPQIKTDNKNLDSVVERINSTWTNDYSNIQITRADSNVFSLLIDTVTFDNNNSSKELRGVNINSSTGKELKITAVLKDADALYDKLMNDKDFIDNYDDIDNFGKKMKSVLTDPDAFSDGENINKDVTWSLSNGAMMIYMLEDTKNGKQTVSIPVDYIKYKEFFKGSILDLPYDYAFKIIVDNEMNANINGKESSVEVDQEIDEYGILQEIELKIDGNEREYKDDSNSYGISDAYIFKKGNSAYLYLELTYDNDYRSIKVIDLNKNDEQSDIQESFADTAPLNPDKFYLGDRVATVSTVNVERKYSLGDDGKPKALENYYTIVTPVSLVSKVELSGEHLDGVNGNKSGDEILPVGALLTPVGSDNKTFTDYRMNTGDIVRIPMQKSSDGDITIDGKDVRDVFEGTFFAG</sequence>
<dbReference type="AlphaFoldDB" id="E6LQN2"/>
<dbReference type="EMBL" id="AEPW01000088">
    <property type="protein sequence ID" value="EFU75794.1"/>
    <property type="molecule type" value="Genomic_DNA"/>
</dbReference>
<gene>
    <name evidence="1" type="ORF">HMPREF0381_2267</name>
</gene>
<dbReference type="Proteomes" id="UP000003434">
    <property type="component" value="Unassembled WGS sequence"/>
</dbReference>
<evidence type="ECO:0000313" key="2">
    <source>
        <dbReference type="Proteomes" id="UP000003434"/>
    </source>
</evidence>
<accession>E6LQN2</accession>
<organism evidence="1 2">
    <name type="scientific">Lachnoanaerobaculum saburreum DSM 3986</name>
    <dbReference type="NCBI Taxonomy" id="887325"/>
    <lineage>
        <taxon>Bacteria</taxon>
        <taxon>Bacillati</taxon>
        <taxon>Bacillota</taxon>
        <taxon>Clostridia</taxon>
        <taxon>Lachnospirales</taxon>
        <taxon>Lachnospiraceae</taxon>
        <taxon>Lachnoanaerobaculum</taxon>
    </lineage>
</organism>
<dbReference type="HOGENOM" id="CLU_554100_0_0_9"/>
<proteinExistence type="predicted"/>
<comment type="caution">
    <text evidence="1">The sequence shown here is derived from an EMBL/GenBank/DDBJ whole genome shotgun (WGS) entry which is preliminary data.</text>
</comment>